<dbReference type="Pfam" id="PF02836">
    <property type="entry name" value="Glyco_hydro_2_C"/>
    <property type="match status" value="1"/>
</dbReference>
<dbReference type="KEGG" id="vgu:HYG85_12660"/>
<dbReference type="SUPFAM" id="SSF49785">
    <property type="entry name" value="Galactose-binding domain-like"/>
    <property type="match status" value="1"/>
</dbReference>
<keyword evidence="2" id="KW-0378">Hydrolase</keyword>
<evidence type="ECO:0000256" key="1">
    <source>
        <dbReference type="ARBA" id="ARBA00007401"/>
    </source>
</evidence>
<feature type="domain" description="Glycoside hydrolase family 2 catalytic" evidence="5">
    <location>
        <begin position="279"/>
        <end position="491"/>
    </location>
</feature>
<dbReference type="SUPFAM" id="SSF49303">
    <property type="entry name" value="beta-Galactosidase/glucuronidase domain"/>
    <property type="match status" value="1"/>
</dbReference>
<comment type="similarity">
    <text evidence="1">Belongs to the glycosyl hydrolase 2 family.</text>
</comment>
<dbReference type="InterPro" id="IPR017853">
    <property type="entry name" value="GH"/>
</dbReference>
<dbReference type="RefSeq" id="WP_212689968.1">
    <property type="nucleotide sequence ID" value="NZ_CP058561.1"/>
</dbReference>
<dbReference type="InterPro" id="IPR006104">
    <property type="entry name" value="Glyco_hydro_2_N"/>
</dbReference>
<dbReference type="Proteomes" id="UP000677305">
    <property type="component" value="Chromosome"/>
</dbReference>
<dbReference type="AlphaFoldDB" id="A0A8J8SCD0"/>
<dbReference type="Pfam" id="PF02837">
    <property type="entry name" value="Glyco_hydro_2_N"/>
    <property type="match status" value="1"/>
</dbReference>
<organism evidence="7 8">
    <name type="scientific">Vallitalea guaymasensis</name>
    <dbReference type="NCBI Taxonomy" id="1185412"/>
    <lineage>
        <taxon>Bacteria</taxon>
        <taxon>Bacillati</taxon>
        <taxon>Bacillota</taxon>
        <taxon>Clostridia</taxon>
        <taxon>Lachnospirales</taxon>
        <taxon>Vallitaleaceae</taxon>
        <taxon>Vallitalea</taxon>
    </lineage>
</organism>
<feature type="domain" description="Glycoside hydrolase family 2 immunoglobulin-like beta-sandwich" evidence="4">
    <location>
        <begin position="182"/>
        <end position="277"/>
    </location>
</feature>
<sequence>MNPLRQEYPRPQMVRKHWQNLNGTWDFEYDFSKSGKERNLQKEPNFPHKIQVPFCPESELSGINNKDFLNAVWYRKTFTIPSDRKNGCLIINFEAVDYYCEVWVNGEYIGSHKGGYTPFSFDITSFVSEGENTLTVYAEDDTRTGTQPSGKQCSEYNSTGCFYTRVTGIWQTVWLEYVPKNYIKAFKIVPDVDNCKVHLDLSLSGKCSRKKLNVTAKYDNRIVGDTSIKVTGSSAKLSIDLSELHLWQPLDAKLYDLELQLEGDNQLDTVNSYFGMRKVEIGDKAILINGKKIFQRLVLDQGFYPDGIYTAPSDEALKKDIELSVALGFNGARLHEKVFERRFLYWADKMGYLVWGEYGNWGIDHTKASSLHTYLPEWIEAVERDYNSPALIGWCPFNETWDLHGHQQYDDILRNIYHVTKKMDSTRPVIDTSGNFHVVTDIYDLHNYKQDVELFAKDFEPMANGGEVFESFPDRQKYDGQPYFISEYGGIWWNSNDESGWGYGDRPESIEEFVNRYVGLTEVLIKNPSICALCYTQLYDVEQEQNGLYFYDRTNKFDDEVMAKLRVVMEQKAAIED</sequence>
<dbReference type="GO" id="GO:0005975">
    <property type="term" value="P:carbohydrate metabolic process"/>
    <property type="evidence" value="ECO:0007669"/>
    <property type="project" value="InterPro"/>
</dbReference>
<dbReference type="Pfam" id="PF00703">
    <property type="entry name" value="Glyco_hydro_2"/>
    <property type="match status" value="1"/>
</dbReference>
<dbReference type="InterPro" id="IPR051913">
    <property type="entry name" value="GH2_Domain-Containing"/>
</dbReference>
<proteinExistence type="inferred from homology"/>
<dbReference type="EMBL" id="CP058561">
    <property type="protein sequence ID" value="QUH29708.1"/>
    <property type="molecule type" value="Genomic_DNA"/>
</dbReference>
<evidence type="ECO:0000313" key="7">
    <source>
        <dbReference type="EMBL" id="QUH29708.1"/>
    </source>
</evidence>
<evidence type="ECO:0000256" key="3">
    <source>
        <dbReference type="ARBA" id="ARBA00023295"/>
    </source>
</evidence>
<evidence type="ECO:0000313" key="8">
    <source>
        <dbReference type="Proteomes" id="UP000677305"/>
    </source>
</evidence>
<evidence type="ECO:0000256" key="2">
    <source>
        <dbReference type="ARBA" id="ARBA00022801"/>
    </source>
</evidence>
<dbReference type="SUPFAM" id="SSF51445">
    <property type="entry name" value="(Trans)glycosidases"/>
    <property type="match status" value="1"/>
</dbReference>
<dbReference type="PANTHER" id="PTHR42732:SF3">
    <property type="entry name" value="HYDROLASE"/>
    <property type="match status" value="1"/>
</dbReference>
<dbReference type="PANTHER" id="PTHR42732">
    <property type="entry name" value="BETA-GALACTOSIDASE"/>
    <property type="match status" value="1"/>
</dbReference>
<dbReference type="InterPro" id="IPR008979">
    <property type="entry name" value="Galactose-bd-like_sf"/>
</dbReference>
<dbReference type="Gene3D" id="2.60.120.260">
    <property type="entry name" value="Galactose-binding domain-like"/>
    <property type="match status" value="1"/>
</dbReference>
<evidence type="ECO:0000259" key="6">
    <source>
        <dbReference type="Pfam" id="PF02837"/>
    </source>
</evidence>
<dbReference type="GO" id="GO:0004553">
    <property type="term" value="F:hydrolase activity, hydrolyzing O-glycosyl compounds"/>
    <property type="evidence" value="ECO:0007669"/>
    <property type="project" value="InterPro"/>
</dbReference>
<keyword evidence="3" id="KW-0326">Glycosidase</keyword>
<dbReference type="InterPro" id="IPR006103">
    <property type="entry name" value="Glyco_hydro_2_cat"/>
</dbReference>
<gene>
    <name evidence="7" type="ORF">HYG85_12660</name>
</gene>
<dbReference type="InterPro" id="IPR036156">
    <property type="entry name" value="Beta-gal/glucu_dom_sf"/>
</dbReference>
<evidence type="ECO:0000259" key="5">
    <source>
        <dbReference type="Pfam" id="PF02836"/>
    </source>
</evidence>
<reference evidence="7 8" key="1">
    <citation type="submission" date="2020-07" db="EMBL/GenBank/DDBJ databases">
        <title>Vallitalea guaymasensis genome.</title>
        <authorList>
            <person name="Postec A."/>
        </authorList>
    </citation>
    <scope>NUCLEOTIDE SEQUENCE [LARGE SCALE GENOMIC DNA]</scope>
    <source>
        <strain evidence="7 8">Ra1766G1</strain>
    </source>
</reference>
<protein>
    <submittedName>
        <fullName evidence="7">Beta galactosidase jelly roll domain-containing protein</fullName>
    </submittedName>
</protein>
<evidence type="ECO:0000259" key="4">
    <source>
        <dbReference type="Pfam" id="PF00703"/>
    </source>
</evidence>
<keyword evidence="8" id="KW-1185">Reference proteome</keyword>
<dbReference type="Gene3D" id="3.20.20.80">
    <property type="entry name" value="Glycosidases"/>
    <property type="match status" value="1"/>
</dbReference>
<dbReference type="InterPro" id="IPR013783">
    <property type="entry name" value="Ig-like_fold"/>
</dbReference>
<name>A0A8J8SCD0_9FIRM</name>
<dbReference type="InterPro" id="IPR006102">
    <property type="entry name" value="Ig-like_GH2"/>
</dbReference>
<feature type="domain" description="Glycosyl hydrolases family 2 sugar binding" evidence="6">
    <location>
        <begin position="70"/>
        <end position="137"/>
    </location>
</feature>
<accession>A0A8J8SCD0</accession>
<dbReference type="Gene3D" id="2.60.40.10">
    <property type="entry name" value="Immunoglobulins"/>
    <property type="match status" value="1"/>
</dbReference>